<evidence type="ECO:0000256" key="2">
    <source>
        <dbReference type="ARBA" id="ARBA00006577"/>
    </source>
</evidence>
<dbReference type="Gene3D" id="3.10.50.40">
    <property type="match status" value="1"/>
</dbReference>
<keyword evidence="7" id="KW-1133">Transmembrane helix</keyword>
<keyword evidence="4 5" id="KW-0413">Isomerase</keyword>
<evidence type="ECO:0000256" key="1">
    <source>
        <dbReference type="ARBA" id="ARBA00000971"/>
    </source>
</evidence>
<dbReference type="STRING" id="1921803.NIES593_21580"/>
<keyword evidence="7" id="KW-0472">Membrane</keyword>
<feature type="transmembrane region" description="Helical" evidence="7">
    <location>
        <begin position="6"/>
        <end position="24"/>
    </location>
</feature>
<evidence type="ECO:0000313" key="10">
    <source>
        <dbReference type="Proteomes" id="UP000186868"/>
    </source>
</evidence>
<sequence>MKEILISFGVIVFFGLLLIVASVFNSGGKQEAIASELNKPQSADERSIAENSNLEKGIITMNLENAITTPSGLKYIDIQEGDGATPTKGQTVTVHYTGTLENGKKFDSSRDRDRPFSFKIGVGQVIQGWDEGVGSMKVGGRRTLIIPSELGYGSRGAGGVIPPNATLIFDVELLGVR</sequence>
<dbReference type="AlphaFoldDB" id="A0A1U7H844"/>
<dbReference type="PANTHER" id="PTHR43811:SF19">
    <property type="entry name" value="39 KDA FK506-BINDING NUCLEAR PROTEIN"/>
    <property type="match status" value="1"/>
</dbReference>
<gene>
    <name evidence="9" type="ORF">NIES593_21580</name>
</gene>
<evidence type="ECO:0000256" key="4">
    <source>
        <dbReference type="ARBA" id="ARBA00023235"/>
    </source>
</evidence>
<comment type="catalytic activity">
    <reaction evidence="1 5 6">
        <text>[protein]-peptidylproline (omega=180) = [protein]-peptidylproline (omega=0)</text>
        <dbReference type="Rhea" id="RHEA:16237"/>
        <dbReference type="Rhea" id="RHEA-COMP:10747"/>
        <dbReference type="Rhea" id="RHEA-COMP:10748"/>
        <dbReference type="ChEBI" id="CHEBI:83833"/>
        <dbReference type="ChEBI" id="CHEBI:83834"/>
        <dbReference type="EC" id="5.2.1.8"/>
    </reaction>
</comment>
<dbReference type="OrthoDB" id="280278at2"/>
<dbReference type="RefSeq" id="WP_073601556.1">
    <property type="nucleotide sequence ID" value="NZ_MRCB01000044.1"/>
</dbReference>
<dbReference type="Pfam" id="PF00254">
    <property type="entry name" value="FKBP_C"/>
    <property type="match status" value="1"/>
</dbReference>
<protein>
    <recommendedName>
        <fullName evidence="6">Peptidyl-prolyl cis-trans isomerase</fullName>
        <ecNumber evidence="6">5.2.1.8</ecNumber>
    </recommendedName>
</protein>
<evidence type="ECO:0000256" key="7">
    <source>
        <dbReference type="SAM" id="Phobius"/>
    </source>
</evidence>
<keyword evidence="3 5" id="KW-0697">Rotamase</keyword>
<dbReference type="Proteomes" id="UP000186868">
    <property type="component" value="Unassembled WGS sequence"/>
</dbReference>
<proteinExistence type="inferred from homology"/>
<organism evidence="9 10">
    <name type="scientific">Hydrococcus rivularis NIES-593</name>
    <dbReference type="NCBI Taxonomy" id="1921803"/>
    <lineage>
        <taxon>Bacteria</taxon>
        <taxon>Bacillati</taxon>
        <taxon>Cyanobacteriota</taxon>
        <taxon>Cyanophyceae</taxon>
        <taxon>Pleurocapsales</taxon>
        <taxon>Hydrococcaceae</taxon>
        <taxon>Hydrococcus</taxon>
    </lineage>
</organism>
<dbReference type="PROSITE" id="PS50059">
    <property type="entry name" value="FKBP_PPIASE"/>
    <property type="match status" value="1"/>
</dbReference>
<comment type="caution">
    <text evidence="9">The sequence shown here is derived from an EMBL/GenBank/DDBJ whole genome shotgun (WGS) entry which is preliminary data.</text>
</comment>
<dbReference type="InterPro" id="IPR046357">
    <property type="entry name" value="PPIase_dom_sf"/>
</dbReference>
<dbReference type="GO" id="GO:0003755">
    <property type="term" value="F:peptidyl-prolyl cis-trans isomerase activity"/>
    <property type="evidence" value="ECO:0007669"/>
    <property type="project" value="UniProtKB-UniRule"/>
</dbReference>
<accession>A0A1U7H844</accession>
<evidence type="ECO:0000256" key="3">
    <source>
        <dbReference type="ARBA" id="ARBA00023110"/>
    </source>
</evidence>
<evidence type="ECO:0000313" key="9">
    <source>
        <dbReference type="EMBL" id="OKH18997.1"/>
    </source>
</evidence>
<evidence type="ECO:0000259" key="8">
    <source>
        <dbReference type="PROSITE" id="PS50059"/>
    </source>
</evidence>
<dbReference type="EMBL" id="MRCB01000044">
    <property type="protein sequence ID" value="OKH18997.1"/>
    <property type="molecule type" value="Genomic_DNA"/>
</dbReference>
<name>A0A1U7H844_9CYAN</name>
<dbReference type="InterPro" id="IPR001179">
    <property type="entry name" value="PPIase_FKBP_dom"/>
</dbReference>
<evidence type="ECO:0000256" key="5">
    <source>
        <dbReference type="PROSITE-ProRule" id="PRU00277"/>
    </source>
</evidence>
<dbReference type="EC" id="5.2.1.8" evidence="6"/>
<comment type="similarity">
    <text evidence="2 6">Belongs to the FKBP-type PPIase family.</text>
</comment>
<dbReference type="SUPFAM" id="SSF54534">
    <property type="entry name" value="FKBP-like"/>
    <property type="match status" value="1"/>
</dbReference>
<reference evidence="9 10" key="1">
    <citation type="submission" date="2016-11" db="EMBL/GenBank/DDBJ databases">
        <title>Draft Genome Sequences of Nine Cyanobacterial Strains from Diverse Habitats.</title>
        <authorList>
            <person name="Zhu T."/>
            <person name="Hou S."/>
            <person name="Lu X."/>
            <person name="Hess W.R."/>
        </authorList>
    </citation>
    <scope>NUCLEOTIDE SEQUENCE [LARGE SCALE GENOMIC DNA]</scope>
    <source>
        <strain evidence="9 10">NIES-593</strain>
    </source>
</reference>
<keyword evidence="7" id="KW-0812">Transmembrane</keyword>
<feature type="domain" description="PPIase FKBP-type" evidence="8">
    <location>
        <begin position="89"/>
        <end position="177"/>
    </location>
</feature>
<evidence type="ECO:0000256" key="6">
    <source>
        <dbReference type="RuleBase" id="RU003915"/>
    </source>
</evidence>
<dbReference type="FunFam" id="3.10.50.40:FF:000047">
    <property type="entry name" value="Peptidylprolyl isomerase"/>
    <property type="match status" value="1"/>
</dbReference>
<dbReference type="PANTHER" id="PTHR43811">
    <property type="entry name" value="FKBP-TYPE PEPTIDYL-PROLYL CIS-TRANS ISOMERASE FKPA"/>
    <property type="match status" value="1"/>
</dbReference>
<keyword evidence="10" id="KW-1185">Reference proteome</keyword>